<name>A0A2I1HF86_9GLOM</name>
<dbReference type="VEuPathDB" id="FungiDB:RhiirFUN_020100"/>
<dbReference type="VEuPathDB" id="FungiDB:FUN_009384"/>
<evidence type="ECO:0000313" key="1">
    <source>
        <dbReference type="EMBL" id="PKY57553.1"/>
    </source>
</evidence>
<dbReference type="VEuPathDB" id="FungiDB:RhiirA1_478624"/>
<dbReference type="EMBL" id="LLXI01002593">
    <property type="protein sequence ID" value="PKY57553.1"/>
    <property type="molecule type" value="Genomic_DNA"/>
</dbReference>
<reference evidence="1 2" key="1">
    <citation type="submission" date="2015-10" db="EMBL/GenBank/DDBJ databases">
        <title>Genome analyses suggest a sexual origin of heterokaryosis in a supposedly ancient asexual fungus.</title>
        <authorList>
            <person name="Ropars J."/>
            <person name="Sedzielewska K."/>
            <person name="Noel J."/>
            <person name="Charron P."/>
            <person name="Farinelli L."/>
            <person name="Marton T."/>
            <person name="Kruger M."/>
            <person name="Pelin A."/>
            <person name="Brachmann A."/>
            <person name="Corradi N."/>
        </authorList>
    </citation>
    <scope>NUCLEOTIDE SEQUENCE [LARGE SCALE GENOMIC DNA]</scope>
    <source>
        <strain evidence="1 2">A4</strain>
    </source>
</reference>
<organism evidence="1 2">
    <name type="scientific">Rhizophagus irregularis</name>
    <dbReference type="NCBI Taxonomy" id="588596"/>
    <lineage>
        <taxon>Eukaryota</taxon>
        <taxon>Fungi</taxon>
        <taxon>Fungi incertae sedis</taxon>
        <taxon>Mucoromycota</taxon>
        <taxon>Glomeromycotina</taxon>
        <taxon>Glomeromycetes</taxon>
        <taxon>Glomerales</taxon>
        <taxon>Glomeraceae</taxon>
        <taxon>Rhizophagus</taxon>
    </lineage>
</organism>
<accession>A0A2I1HF86</accession>
<feature type="non-terminal residue" evidence="1">
    <location>
        <position position="1"/>
    </location>
</feature>
<keyword evidence="2" id="KW-1185">Reference proteome</keyword>
<dbReference type="AlphaFoldDB" id="A0A2I1HF86"/>
<evidence type="ECO:0000313" key="2">
    <source>
        <dbReference type="Proteomes" id="UP000234323"/>
    </source>
</evidence>
<proteinExistence type="predicted"/>
<sequence>KTIKTAVICCSCDIPAARKLCGHISARIACYRCLKHANYDDRNQPNFGGLDDMNNWFVERDVEEIKNNAFAWKQCKITEEQRRNYVSVTLRASNIQVPVDIGRIPRSFHNSHRKIEIELMKIIQHNALLDELTSHADQNPHLQEVLIILKPRDSVGSLSMYDEYTDEDYKAFRLLSTTIEEGAAFGFEIFPGSFLGPSKKDVLLTQDIYLLLTEFYCNVYEKDFVALSHIHNASEHSIPVLPKVNQFSRLKIGTEIFGSILSYRHAKSAKILAQFILNDDTIETFPGQVQFFFEHTVYLQEGPRTHYLAFVRWYKPAKNRKTRFYFKINDDANSCNIELWSDKFYEMGRDCIIPIHNILCRFVSGTFEVGKEIQKSIWQLFQ</sequence>
<dbReference type="Proteomes" id="UP000234323">
    <property type="component" value="Unassembled WGS sequence"/>
</dbReference>
<protein>
    <submittedName>
        <fullName evidence="1">Uncharacterized protein</fullName>
    </submittedName>
</protein>
<gene>
    <name evidence="1" type="ORF">RhiirA4_429071</name>
</gene>
<comment type="caution">
    <text evidence="1">The sequence shown here is derived from an EMBL/GenBank/DDBJ whole genome shotgun (WGS) entry which is preliminary data.</text>
</comment>